<reference evidence="4" key="1">
    <citation type="journal article" date="2011" name="Genome Res.">
        <title>Phylogeny-wide analysis of social amoeba genomes highlights ancient origins for complex intercellular communication.</title>
        <authorList>
            <person name="Heidel A.J."/>
            <person name="Lawal H.M."/>
            <person name="Felder M."/>
            <person name="Schilde C."/>
            <person name="Helps N.R."/>
            <person name="Tunggal B."/>
            <person name="Rivero F."/>
            <person name="John U."/>
            <person name="Schleicher M."/>
            <person name="Eichinger L."/>
            <person name="Platzer M."/>
            <person name="Noegel A.A."/>
            <person name="Schaap P."/>
            <person name="Gloeckner G."/>
        </authorList>
    </citation>
    <scope>NUCLEOTIDE SEQUENCE [LARGE SCALE GENOMIC DNA]</scope>
    <source>
        <strain evidence="4">SH3</strain>
    </source>
</reference>
<dbReference type="STRING" id="1054147.F4PUP7"/>
<evidence type="ECO:0000313" key="3">
    <source>
        <dbReference type="EMBL" id="EGG21066.1"/>
    </source>
</evidence>
<evidence type="ECO:0000256" key="1">
    <source>
        <dbReference type="ARBA" id="ARBA00006218"/>
    </source>
</evidence>
<dbReference type="PANTHER" id="PTHR12817:SF0">
    <property type="entry name" value="GEO08327P1"/>
    <property type="match status" value="1"/>
</dbReference>
<dbReference type="GO" id="GO:0030008">
    <property type="term" value="C:TRAPP complex"/>
    <property type="evidence" value="ECO:0007669"/>
    <property type="project" value="TreeGrafter"/>
</dbReference>
<evidence type="ECO:0008006" key="5">
    <source>
        <dbReference type="Google" id="ProtNLM"/>
    </source>
</evidence>
<dbReference type="AlphaFoldDB" id="F4PUP7"/>
<dbReference type="InterPro" id="IPR024096">
    <property type="entry name" value="NO_sig/Golgi_transp_ligand-bd"/>
</dbReference>
<comment type="similarity">
    <text evidence="1">Belongs to the TRAPP small subunits family. BET3 subfamily.</text>
</comment>
<proteinExistence type="inferred from homology"/>
<accession>F4PUP7</accession>
<dbReference type="PANTHER" id="PTHR12817">
    <property type="entry name" value="TRAFFICKING PROTEIN PARTICLE COMPLEX SUBUNIT 6B"/>
    <property type="match status" value="1"/>
</dbReference>
<gene>
    <name evidence="3" type="ORF">DFA_00939</name>
</gene>
<feature type="region of interest" description="Disordered" evidence="2">
    <location>
        <begin position="1"/>
        <end position="107"/>
    </location>
</feature>
<dbReference type="GO" id="GO:0005801">
    <property type="term" value="C:cis-Golgi network"/>
    <property type="evidence" value="ECO:0007669"/>
    <property type="project" value="TreeGrafter"/>
</dbReference>
<dbReference type="GO" id="GO:0005802">
    <property type="term" value="C:trans-Golgi network"/>
    <property type="evidence" value="ECO:0007669"/>
    <property type="project" value="TreeGrafter"/>
</dbReference>
<dbReference type="Pfam" id="PF04051">
    <property type="entry name" value="TRAPP"/>
    <property type="match status" value="1"/>
</dbReference>
<dbReference type="GO" id="GO:0006888">
    <property type="term" value="P:endoplasmic reticulum to Golgi vesicle-mediated transport"/>
    <property type="evidence" value="ECO:0007669"/>
    <property type="project" value="TreeGrafter"/>
</dbReference>
<protein>
    <recommendedName>
        <fullName evidence="5">Transport protein particle component</fullName>
    </recommendedName>
</protein>
<feature type="compositionally biased region" description="Polar residues" evidence="2">
    <location>
        <begin position="25"/>
        <end position="39"/>
    </location>
</feature>
<dbReference type="GeneID" id="14872872"/>
<dbReference type="KEGG" id="dfa:DFA_00939"/>
<dbReference type="InterPro" id="IPR037992">
    <property type="entry name" value="TRAPPC6/Trs33"/>
</dbReference>
<feature type="compositionally biased region" description="Polar residues" evidence="2">
    <location>
        <begin position="47"/>
        <end position="95"/>
    </location>
</feature>
<dbReference type="SUPFAM" id="SSF111126">
    <property type="entry name" value="Ligand-binding domain in the NO signalling and Golgi transport"/>
    <property type="match status" value="1"/>
</dbReference>
<dbReference type="RefSeq" id="XP_004358916.1">
    <property type="nucleotide sequence ID" value="XM_004358859.1"/>
</dbReference>
<name>F4PUP7_CACFS</name>
<evidence type="ECO:0000313" key="4">
    <source>
        <dbReference type="Proteomes" id="UP000007797"/>
    </source>
</evidence>
<dbReference type="OMA" id="SCGMVRG"/>
<keyword evidence="4" id="KW-1185">Reference proteome</keyword>
<dbReference type="OrthoDB" id="941624at2759"/>
<organism evidence="3 4">
    <name type="scientific">Cavenderia fasciculata</name>
    <name type="common">Slime mold</name>
    <name type="synonym">Dictyostelium fasciculatum</name>
    <dbReference type="NCBI Taxonomy" id="261658"/>
    <lineage>
        <taxon>Eukaryota</taxon>
        <taxon>Amoebozoa</taxon>
        <taxon>Evosea</taxon>
        <taxon>Eumycetozoa</taxon>
        <taxon>Dictyostelia</taxon>
        <taxon>Acytosteliales</taxon>
        <taxon>Cavenderiaceae</taxon>
        <taxon>Cavenderia</taxon>
    </lineage>
</organism>
<dbReference type="Proteomes" id="UP000007797">
    <property type="component" value="Unassembled WGS sequence"/>
</dbReference>
<sequence>MSNQPSSNDGHHHHHQQQHQHGQQNISTTFLSAQPSMHQPQGVMSAPPTTTSSPIGGFASTASPNSSTVNVAPSSQSTPATPISTNTPSTIMPSHTSTTATTTTQIPQKEVSTSSFEFLYIELVDYIIKSSNDKTQTFKKLEKMGFKVGYKMVERLCLDLPLFPEVLEIVKFICRSFWTAVFKKSIDGLKANRKGVFVMTDQKFQWLLHLSYDPTSTNKDCSEYVQFAVGLIKGAMSNFGYKCMVTFEIQQMHAVVFTIKLES</sequence>
<dbReference type="InterPro" id="IPR007194">
    <property type="entry name" value="TRAPP_component"/>
</dbReference>
<dbReference type="CDD" id="cd14944">
    <property type="entry name" value="TRAPPC6A_Trs33"/>
    <property type="match status" value="1"/>
</dbReference>
<evidence type="ECO:0000256" key="2">
    <source>
        <dbReference type="SAM" id="MobiDB-lite"/>
    </source>
</evidence>
<dbReference type="Gene3D" id="3.30.1380.20">
    <property type="entry name" value="Trafficking protein particle complex subunit 3"/>
    <property type="match status" value="1"/>
</dbReference>
<dbReference type="EMBL" id="GL883010">
    <property type="protein sequence ID" value="EGG21066.1"/>
    <property type="molecule type" value="Genomic_DNA"/>
</dbReference>